<feature type="transmembrane region" description="Helical" evidence="5">
    <location>
        <begin position="160"/>
        <end position="181"/>
    </location>
</feature>
<dbReference type="PANTHER" id="PTHR32322">
    <property type="entry name" value="INNER MEMBRANE TRANSPORTER"/>
    <property type="match status" value="1"/>
</dbReference>
<dbReference type="Proteomes" id="UP000608850">
    <property type="component" value="Unassembled WGS sequence"/>
</dbReference>
<feature type="transmembrane region" description="Helical" evidence="5">
    <location>
        <begin position="125"/>
        <end position="148"/>
    </location>
</feature>
<name>A0A830G754_9EURY</name>
<protein>
    <submittedName>
        <fullName evidence="7">EamA family transporter</fullName>
    </submittedName>
</protein>
<dbReference type="RefSeq" id="WP_188876781.1">
    <property type="nucleotide sequence ID" value="NZ_BMOQ01000001.1"/>
</dbReference>
<feature type="transmembrane region" description="Helical" evidence="5">
    <location>
        <begin position="66"/>
        <end position="87"/>
    </location>
</feature>
<feature type="transmembrane region" description="Helical" evidence="5">
    <location>
        <begin position="93"/>
        <end position="113"/>
    </location>
</feature>
<evidence type="ECO:0000313" key="7">
    <source>
        <dbReference type="EMBL" id="GGN07619.1"/>
    </source>
</evidence>
<dbReference type="SUPFAM" id="SSF103481">
    <property type="entry name" value="Multidrug resistance efflux transporter EmrE"/>
    <property type="match status" value="2"/>
</dbReference>
<gene>
    <name evidence="7" type="ORF">GCM10009021_03560</name>
</gene>
<dbReference type="AlphaFoldDB" id="A0A830G754"/>
<organism evidence="7 8">
    <name type="scientific">Halarchaeum nitratireducens</name>
    <dbReference type="NCBI Taxonomy" id="489913"/>
    <lineage>
        <taxon>Archaea</taxon>
        <taxon>Methanobacteriati</taxon>
        <taxon>Methanobacteriota</taxon>
        <taxon>Stenosarchaea group</taxon>
        <taxon>Halobacteria</taxon>
        <taxon>Halobacteriales</taxon>
        <taxon>Halobacteriaceae</taxon>
    </lineage>
</organism>
<feature type="domain" description="EamA" evidence="6">
    <location>
        <begin position="8"/>
        <end position="142"/>
    </location>
</feature>
<accession>A0A830G754</accession>
<dbReference type="InterPro" id="IPR000620">
    <property type="entry name" value="EamA_dom"/>
</dbReference>
<dbReference type="InterPro" id="IPR050638">
    <property type="entry name" value="AA-Vitamin_Transporters"/>
</dbReference>
<evidence type="ECO:0000256" key="1">
    <source>
        <dbReference type="ARBA" id="ARBA00004141"/>
    </source>
</evidence>
<reference evidence="7 8" key="1">
    <citation type="journal article" date="2019" name="Int. J. Syst. Evol. Microbiol.">
        <title>The Global Catalogue of Microorganisms (GCM) 10K type strain sequencing project: providing services to taxonomists for standard genome sequencing and annotation.</title>
        <authorList>
            <consortium name="The Broad Institute Genomics Platform"/>
            <consortium name="The Broad Institute Genome Sequencing Center for Infectious Disease"/>
            <person name="Wu L."/>
            <person name="Ma J."/>
        </authorList>
    </citation>
    <scope>NUCLEOTIDE SEQUENCE [LARGE SCALE GENOMIC DNA]</scope>
    <source>
        <strain evidence="7 8">JCM 16331</strain>
    </source>
</reference>
<evidence type="ECO:0000313" key="8">
    <source>
        <dbReference type="Proteomes" id="UP000608850"/>
    </source>
</evidence>
<comment type="caution">
    <text evidence="7">The sequence shown here is derived from an EMBL/GenBank/DDBJ whole genome shotgun (WGS) entry which is preliminary data.</text>
</comment>
<feature type="transmembrane region" description="Helical" evidence="5">
    <location>
        <begin position="193"/>
        <end position="212"/>
    </location>
</feature>
<dbReference type="OrthoDB" id="17861at2157"/>
<keyword evidence="2 5" id="KW-0812">Transmembrane</keyword>
<comment type="subcellular location">
    <subcellularLocation>
        <location evidence="1">Membrane</location>
        <topology evidence="1">Multi-pass membrane protein</topology>
    </subcellularLocation>
</comment>
<feature type="transmembrane region" description="Helical" evidence="5">
    <location>
        <begin position="224"/>
        <end position="243"/>
    </location>
</feature>
<evidence type="ECO:0000256" key="5">
    <source>
        <dbReference type="SAM" id="Phobius"/>
    </source>
</evidence>
<keyword evidence="4 5" id="KW-0472">Membrane</keyword>
<dbReference type="PANTHER" id="PTHR32322:SF2">
    <property type="entry name" value="EAMA DOMAIN-CONTAINING PROTEIN"/>
    <property type="match status" value="1"/>
</dbReference>
<dbReference type="InterPro" id="IPR037185">
    <property type="entry name" value="EmrE-like"/>
</dbReference>
<dbReference type="GO" id="GO:0016020">
    <property type="term" value="C:membrane"/>
    <property type="evidence" value="ECO:0007669"/>
    <property type="project" value="UniProtKB-SubCell"/>
</dbReference>
<dbReference type="Pfam" id="PF00892">
    <property type="entry name" value="EamA"/>
    <property type="match status" value="2"/>
</dbReference>
<keyword evidence="3 5" id="KW-1133">Transmembrane helix</keyword>
<feature type="transmembrane region" description="Helical" evidence="5">
    <location>
        <begin position="32"/>
        <end position="54"/>
    </location>
</feature>
<feature type="domain" description="EamA" evidence="6">
    <location>
        <begin position="163"/>
        <end position="296"/>
    </location>
</feature>
<proteinExistence type="predicted"/>
<dbReference type="EMBL" id="BMOQ01000001">
    <property type="protein sequence ID" value="GGN07619.1"/>
    <property type="molecule type" value="Genomic_DNA"/>
</dbReference>
<feature type="transmembrane region" description="Helical" evidence="5">
    <location>
        <begin position="255"/>
        <end position="274"/>
    </location>
</feature>
<evidence type="ECO:0000256" key="4">
    <source>
        <dbReference type="ARBA" id="ARBA00023136"/>
    </source>
</evidence>
<keyword evidence="8" id="KW-1185">Reference proteome</keyword>
<feature type="transmembrane region" description="Helical" evidence="5">
    <location>
        <begin position="280"/>
        <end position="296"/>
    </location>
</feature>
<evidence type="ECO:0000256" key="3">
    <source>
        <dbReference type="ARBA" id="ARBA00022989"/>
    </source>
</evidence>
<evidence type="ECO:0000256" key="2">
    <source>
        <dbReference type="ARBA" id="ARBA00022692"/>
    </source>
</evidence>
<evidence type="ECO:0000259" key="6">
    <source>
        <dbReference type="Pfam" id="PF00892"/>
    </source>
</evidence>
<sequence length="316" mass="33171">MSRYRDALLFCALAVAWGSAFVAIKAGLEHVAPVFFAALRYDLAAVLMFGYVAARADRWRPRTRREWLTVAVGAALLIAAYHAFLFVGEARPGVTAAAAAVVVSLSPVLTTAFGRVVLPDDRLSALGALGLCCGFVGVTIIVVPPTVVTAGDLSAILDSNAVGTLLVLCATAAFALGSVLTERLDTGLPPATMEAWSMLLGALSLNAASLALGEPQTIPLTVDALGALAYLSVVASAFGFLLYFDLHERLGSVEVNLVSYAAPIVAALVGWWLLGESLDLTTALGFLIVFAGFCLLKRRALYAEVTRLDGRGRRAD</sequence>